<protein>
    <recommendedName>
        <fullName evidence="5">YtkA-like domain-containing protein</fullName>
    </recommendedName>
</protein>
<dbReference type="OrthoDB" id="1065544at2"/>
<keyword evidence="4" id="KW-1185">Reference proteome</keyword>
<evidence type="ECO:0000256" key="1">
    <source>
        <dbReference type="SAM" id="MobiDB-lite"/>
    </source>
</evidence>
<dbReference type="AlphaFoldDB" id="A0A2S7WC92"/>
<keyword evidence="2" id="KW-0732">Signal</keyword>
<dbReference type="PROSITE" id="PS51257">
    <property type="entry name" value="PROKAR_LIPOPROTEIN"/>
    <property type="match status" value="1"/>
</dbReference>
<sequence>MKPYFKKIAILLVATIAFASCSKEVNETEMNELEGLTKIRELSNSTHTIELYSKKGELTVGFNEIKLRILDNTSDIFVKNAQVSWMPVMHMMMMNHSCPKSTVEKVADEGNLYEGYIMFQMAENASEYWDLTIDYTINGVDYSITSEIDVLATEKRTVNSFTGSDNERYLVTYIEPTEPKVAINDMKIGVWKMENMMSFPMVNDYTVKIDPRMPSMGNHSSPNNENATQSNPDDFYEGKLSLTMTGYWKINLQLAKADGTILKGEEITSTVESSSIFFEIEF</sequence>
<comment type="caution">
    <text evidence="3">The sequence shown here is derived from an EMBL/GenBank/DDBJ whole genome shotgun (WGS) entry which is preliminary data.</text>
</comment>
<gene>
    <name evidence="3" type="ORF">BTO13_08340</name>
</gene>
<dbReference type="RefSeq" id="WP_105046393.1">
    <property type="nucleotide sequence ID" value="NZ_CP150662.1"/>
</dbReference>
<name>A0A2S7WC92_9FLAO</name>
<proteinExistence type="predicted"/>
<feature type="chain" id="PRO_5015492612" description="YtkA-like domain-containing protein" evidence="2">
    <location>
        <begin position="20"/>
        <end position="282"/>
    </location>
</feature>
<feature type="region of interest" description="Disordered" evidence="1">
    <location>
        <begin position="213"/>
        <end position="234"/>
    </location>
</feature>
<feature type="compositionally biased region" description="Polar residues" evidence="1">
    <location>
        <begin position="217"/>
        <end position="232"/>
    </location>
</feature>
<dbReference type="EMBL" id="MSCL01000001">
    <property type="protein sequence ID" value="PQJ75254.1"/>
    <property type="molecule type" value="Genomic_DNA"/>
</dbReference>
<reference evidence="3 4" key="1">
    <citation type="submission" date="2016-12" db="EMBL/GenBank/DDBJ databases">
        <title>Trade-off between light-utilization and light-protection in marine flavobacteria.</title>
        <authorList>
            <person name="Kumagai Y."/>
            <person name="Yoshizawa S."/>
            <person name="Kogure K."/>
            <person name="Iwasaki W."/>
        </authorList>
    </citation>
    <scope>NUCLEOTIDE SEQUENCE [LARGE SCALE GENOMIC DNA]</scope>
    <source>
        <strain evidence="3 4">KCTC 22729</strain>
    </source>
</reference>
<evidence type="ECO:0000313" key="4">
    <source>
        <dbReference type="Proteomes" id="UP000237608"/>
    </source>
</evidence>
<accession>A0A2S7WC92</accession>
<organism evidence="3 4">
    <name type="scientific">Polaribacter gangjinensis</name>
    <dbReference type="NCBI Taxonomy" id="574710"/>
    <lineage>
        <taxon>Bacteria</taxon>
        <taxon>Pseudomonadati</taxon>
        <taxon>Bacteroidota</taxon>
        <taxon>Flavobacteriia</taxon>
        <taxon>Flavobacteriales</taxon>
        <taxon>Flavobacteriaceae</taxon>
    </lineage>
</organism>
<feature type="signal peptide" evidence="2">
    <location>
        <begin position="1"/>
        <end position="19"/>
    </location>
</feature>
<dbReference type="Proteomes" id="UP000237608">
    <property type="component" value="Unassembled WGS sequence"/>
</dbReference>
<evidence type="ECO:0008006" key="5">
    <source>
        <dbReference type="Google" id="ProtNLM"/>
    </source>
</evidence>
<evidence type="ECO:0000256" key="2">
    <source>
        <dbReference type="SAM" id="SignalP"/>
    </source>
</evidence>
<evidence type="ECO:0000313" key="3">
    <source>
        <dbReference type="EMBL" id="PQJ75254.1"/>
    </source>
</evidence>